<keyword evidence="2" id="KW-1185">Reference proteome</keyword>
<evidence type="ECO:0000313" key="1">
    <source>
        <dbReference type="EMBL" id="MDR6212340.1"/>
    </source>
</evidence>
<accession>A0ABU1I534</accession>
<name>A0ABU1I534_9BURK</name>
<sequence>MHHDTRVVGKYLVTPLTKISDTGDYLASVSLRRGMHDRIFRFVPRFACPIGALHYAQAQGHAMAMAPQPA</sequence>
<organism evidence="1 2">
    <name type="scientific">Paracidovorax wautersii</name>
    <dbReference type="NCBI Taxonomy" id="1177982"/>
    <lineage>
        <taxon>Bacteria</taxon>
        <taxon>Pseudomonadati</taxon>
        <taxon>Pseudomonadota</taxon>
        <taxon>Betaproteobacteria</taxon>
        <taxon>Burkholderiales</taxon>
        <taxon>Comamonadaceae</taxon>
        <taxon>Paracidovorax</taxon>
    </lineage>
</organism>
<gene>
    <name evidence="1" type="ORF">QE399_000029</name>
</gene>
<reference evidence="1 2" key="1">
    <citation type="submission" date="2023-08" db="EMBL/GenBank/DDBJ databases">
        <title>Functional and genomic diversity of the sorghum phyllosphere microbiome.</title>
        <authorList>
            <person name="Shade A."/>
        </authorList>
    </citation>
    <scope>NUCLEOTIDE SEQUENCE [LARGE SCALE GENOMIC DNA]</scope>
    <source>
        <strain evidence="1 2">SORGH_AS_0335</strain>
    </source>
</reference>
<comment type="caution">
    <text evidence="1">The sequence shown here is derived from an EMBL/GenBank/DDBJ whole genome shotgun (WGS) entry which is preliminary data.</text>
</comment>
<dbReference type="EMBL" id="JAVIZX010000001">
    <property type="protein sequence ID" value="MDR6212340.1"/>
    <property type="molecule type" value="Genomic_DNA"/>
</dbReference>
<proteinExistence type="predicted"/>
<protein>
    <submittedName>
        <fullName evidence="1">Uncharacterized protein</fullName>
    </submittedName>
</protein>
<dbReference type="RefSeq" id="WP_309825213.1">
    <property type="nucleotide sequence ID" value="NZ_JAVIZX010000001.1"/>
</dbReference>
<evidence type="ECO:0000313" key="2">
    <source>
        <dbReference type="Proteomes" id="UP001267710"/>
    </source>
</evidence>
<dbReference type="Proteomes" id="UP001267710">
    <property type="component" value="Unassembled WGS sequence"/>
</dbReference>